<evidence type="ECO:0000256" key="6">
    <source>
        <dbReference type="SAM" id="MobiDB-lite"/>
    </source>
</evidence>
<feature type="region of interest" description="Disordered" evidence="6">
    <location>
        <begin position="533"/>
        <end position="559"/>
    </location>
</feature>
<dbReference type="FunFam" id="2.60.40.1170:FF:000022">
    <property type="entry name" value="AP-1 complex subunit mu"/>
    <property type="match status" value="1"/>
</dbReference>
<evidence type="ECO:0000256" key="2">
    <source>
        <dbReference type="ARBA" id="ARBA00005579"/>
    </source>
</evidence>
<evidence type="ECO:0008006" key="11">
    <source>
        <dbReference type="Google" id="ProtNLM"/>
    </source>
</evidence>
<accession>A0A498SIA2</accession>
<dbReference type="Gene3D" id="2.60.40.1170">
    <property type="entry name" value="Mu homology domain, subdomain B"/>
    <property type="match status" value="3"/>
</dbReference>
<evidence type="ECO:0000313" key="10">
    <source>
        <dbReference type="Proteomes" id="UP000276991"/>
    </source>
</evidence>
<feature type="compositionally biased region" description="Polar residues" evidence="6">
    <location>
        <begin position="105"/>
        <end position="120"/>
    </location>
</feature>
<keyword evidence="4" id="KW-0254">Endocytosis</keyword>
<feature type="region of interest" description="Disordered" evidence="6">
    <location>
        <begin position="390"/>
        <end position="479"/>
    </location>
</feature>
<dbReference type="PROSITE" id="PS51072">
    <property type="entry name" value="MHD"/>
    <property type="match status" value="1"/>
</dbReference>
<dbReference type="GO" id="GO:0006897">
    <property type="term" value="P:endocytosis"/>
    <property type="evidence" value="ECO:0007669"/>
    <property type="project" value="UniProtKB-KW"/>
</dbReference>
<evidence type="ECO:0000256" key="5">
    <source>
        <dbReference type="ARBA" id="ARBA00022737"/>
    </source>
</evidence>
<evidence type="ECO:0000256" key="4">
    <source>
        <dbReference type="ARBA" id="ARBA00022583"/>
    </source>
</evidence>
<evidence type="ECO:0000256" key="3">
    <source>
        <dbReference type="ARBA" id="ARBA00022490"/>
    </source>
</evidence>
<dbReference type="Pfam" id="PF00928">
    <property type="entry name" value="Adap_comp_sub"/>
    <property type="match status" value="1"/>
</dbReference>
<reference evidence="9 10" key="1">
    <citation type="submission" date="2018-08" db="EMBL/GenBank/DDBJ databases">
        <authorList>
            <person name="Laetsch R D."/>
            <person name="Stevens L."/>
            <person name="Kumar S."/>
            <person name="Blaxter L. M."/>
        </authorList>
    </citation>
    <scope>NUCLEOTIDE SEQUENCE [LARGE SCALE GENOMIC DNA]</scope>
</reference>
<feature type="compositionally biased region" description="Basic and acidic residues" evidence="6">
    <location>
        <begin position="591"/>
        <end position="602"/>
    </location>
</feature>
<protein>
    <recommendedName>
        <fullName evidence="11">MHD domain-containing protein</fullName>
    </recommendedName>
</protein>
<proteinExistence type="inferred from homology"/>
<comment type="similarity">
    <text evidence="2">Belongs to the Stoned B family.</text>
</comment>
<dbReference type="STRING" id="6277.A0A498SIA2"/>
<dbReference type="InterPro" id="IPR050431">
    <property type="entry name" value="Adaptor_comp_med_subunit"/>
</dbReference>
<organism evidence="9 10">
    <name type="scientific">Acanthocheilonema viteae</name>
    <name type="common">Filarial nematode worm</name>
    <name type="synonym">Dipetalonema viteae</name>
    <dbReference type="NCBI Taxonomy" id="6277"/>
    <lineage>
        <taxon>Eukaryota</taxon>
        <taxon>Metazoa</taxon>
        <taxon>Ecdysozoa</taxon>
        <taxon>Nematoda</taxon>
        <taxon>Chromadorea</taxon>
        <taxon>Rhabditida</taxon>
        <taxon>Spirurina</taxon>
        <taxon>Spiruromorpha</taxon>
        <taxon>Filarioidea</taxon>
        <taxon>Onchocercidae</taxon>
        <taxon>Acanthocheilonema</taxon>
    </lineage>
</organism>
<dbReference type="Proteomes" id="UP000276991">
    <property type="component" value="Unassembled WGS sequence"/>
</dbReference>
<evidence type="ECO:0000259" key="7">
    <source>
        <dbReference type="PROSITE" id="PS51070"/>
    </source>
</evidence>
<dbReference type="OrthoDB" id="10063141at2759"/>
<dbReference type="FunFam" id="2.60.40.1170:FF:000016">
    <property type="entry name" value="AP-1 complex subunit mu"/>
    <property type="match status" value="1"/>
</dbReference>
<dbReference type="GO" id="GO:0005737">
    <property type="term" value="C:cytoplasm"/>
    <property type="evidence" value="ECO:0007669"/>
    <property type="project" value="UniProtKB-SubCell"/>
</dbReference>
<feature type="region of interest" description="Disordered" evidence="6">
    <location>
        <begin position="757"/>
        <end position="778"/>
    </location>
</feature>
<evidence type="ECO:0000313" key="9">
    <source>
        <dbReference type="EMBL" id="VBB31535.1"/>
    </source>
</evidence>
<feature type="region of interest" description="Disordered" evidence="6">
    <location>
        <begin position="645"/>
        <end position="674"/>
    </location>
</feature>
<dbReference type="EMBL" id="UPTC01001272">
    <property type="protein sequence ID" value="VBB31535.1"/>
    <property type="molecule type" value="Genomic_DNA"/>
</dbReference>
<evidence type="ECO:0000259" key="8">
    <source>
        <dbReference type="PROSITE" id="PS51072"/>
    </source>
</evidence>
<dbReference type="FunFam" id="2.60.40.1170:FF:000018">
    <property type="entry name" value="stonin-2 isoform X2"/>
    <property type="match status" value="1"/>
</dbReference>
<feature type="compositionally biased region" description="Polar residues" evidence="6">
    <location>
        <begin position="645"/>
        <end position="663"/>
    </location>
</feature>
<feature type="region of interest" description="Disordered" evidence="6">
    <location>
        <begin position="1339"/>
        <end position="1377"/>
    </location>
</feature>
<feature type="compositionally biased region" description="Polar residues" evidence="6">
    <location>
        <begin position="759"/>
        <end position="772"/>
    </location>
</feature>
<sequence length="1377" mass="157206">MLETNNGDTELMSSKMLSFDIQTVSNDQKMSTNVTEQMEPSEDAENNRQTFTALSNIRDMNEPETASLTQVLDQSEIFEPKDEAIMERKKSTTSNDINTERKESTAISERTNVDSSNHLNGTEQYPVIRENEKSTINYETNSYYENTEESLIPHTVEAIGFQQIDYNTLYQQTTEQEQEQKQYAYSEPQIQNYDNVQNVNYTYGITPYQDYEQQQQQQQQNEAPVNYENYDQMNYLTTAYQSYDQQSIMSHDYAQQPIAMQDYDQQFTEIPDYDTSQYDQSQGCGYNSYNAYTSSYIPTANDQNYTSQTGSESYSGVVKKTSNDYDMQYNQQYTTENPAISIYPSDTYRPPVIPQYIAPFSEVDPFSWEAQESAAVAAAATESAPQSVNQQLSQSLSAETYQQKEIPVESDSGVQNAEEMKRKLPLRPAPPSPSVERLKPPTRPPMPFSPNLKHSTESSLHQQSSSKLAESREEEEDAWAQFKKLTEKATIAVKSTEERLKELEKTTAAKDIKDESYLAQIGGSQAYIPEQAYKQAREQRTTTAPVKEKKMMKHRKSKKIPEPELTLAQEDDMDRAAMELAKKMAATRIDLQDWKPPTEQKDSSTPVHKSNEFSDEMLAMPYCSTLTAKPTDDNVVNMNASNTRNETSAATTFNQEPNNSTWTGFDDSEPAELPPSESGFFTTASAAPVSADKAFGDSMAVCGEVNDNLIDQEYDPFNVCSADELVKEAKARVAAVIAAEETKEDIDFFATKINEQKSDVSSPTQEGGSPASSRPLGFDDEFQVEDDAISTPSPLYDEDDSEPLTDFPIKFTGDGWEMMIRYPIKKKIMSDRYWKPCYVRLRDNTLFMFSSKTEQKPFMEILLQATYSLSDPTLQAYDVYGKIHTVKLQYVSYKERVGIRPGQISRLVEGHVTKYGLPLEHSAQCTVLLKFGSLNAAELFTFVSTIEDTLFRCVAVRNSTPQYKQDEIQIHCYDEYAAYVDKFNILSDQKARVRLYCLAFVSGSPILEIGLNDRRRQGKEIVRRKDILPMYTERWIRFENLEFHNTVEQEAFEKEQVIRLSPPDGCFFEVMRFRIRPPKNREKPLTVKCVMKIAGSKVEIRIEAMAAAQTEKTRGALSSKRQVPCEDIQIRFPVPEAWIYLFREERRWGVGSVHAKVRRPGKVKNLKDRLMGTVHNVDNSLIEAGIGEAKYEHVFRSLVWRIPRLPEKYHAAYREHLLRCRFELSSFDLMPETFTPTCDVEFTMPLAMISNTVVRSVSVEQHEDSDRVEKFVRYVAKCTYKVEIDYVQCSDLDMDAIFDPTVVDPTANQENIPESHKAMFNPDEVKELHGGYRIDFSDAEIGAKKHNGGEDSSSDDEEEENRRAMPMIQIDPKGYGY</sequence>
<feature type="domain" description="SHD" evidence="7">
    <location>
        <begin position="815"/>
        <end position="961"/>
    </location>
</feature>
<feature type="compositionally biased region" description="Basic and acidic residues" evidence="6">
    <location>
        <begin position="1339"/>
        <end position="1349"/>
    </location>
</feature>
<evidence type="ECO:0000256" key="1">
    <source>
        <dbReference type="ARBA" id="ARBA00004496"/>
    </source>
</evidence>
<dbReference type="PANTHER" id="PTHR10529">
    <property type="entry name" value="AP COMPLEX SUBUNIT MU"/>
    <property type="match status" value="1"/>
</dbReference>
<dbReference type="GO" id="GO:0045202">
    <property type="term" value="C:synapse"/>
    <property type="evidence" value="ECO:0007669"/>
    <property type="project" value="UniProtKB-ARBA"/>
</dbReference>
<feature type="domain" description="MHD" evidence="8">
    <location>
        <begin position="965"/>
        <end position="1285"/>
    </location>
</feature>
<keyword evidence="10" id="KW-1185">Reference proteome</keyword>
<feature type="region of interest" description="Disordered" evidence="6">
    <location>
        <begin position="591"/>
        <end position="613"/>
    </location>
</feature>
<dbReference type="PROSITE" id="PS51070">
    <property type="entry name" value="SHD"/>
    <property type="match status" value="1"/>
</dbReference>
<feature type="compositionally biased region" description="Low complexity" evidence="6">
    <location>
        <begin position="457"/>
        <end position="466"/>
    </location>
</feature>
<keyword evidence="3" id="KW-0963">Cytoplasm</keyword>
<feature type="region of interest" description="Disordered" evidence="6">
    <location>
        <begin position="87"/>
        <end position="120"/>
    </location>
</feature>
<dbReference type="SUPFAM" id="SSF50729">
    <property type="entry name" value="PH domain-like"/>
    <property type="match status" value="1"/>
</dbReference>
<dbReference type="InterPro" id="IPR028565">
    <property type="entry name" value="MHD"/>
</dbReference>
<dbReference type="InterPro" id="IPR012320">
    <property type="entry name" value="SHD_dom"/>
</dbReference>
<dbReference type="InterPro" id="IPR036168">
    <property type="entry name" value="AP2_Mu_C_sf"/>
</dbReference>
<gene>
    <name evidence="9" type="ORF">NAV_LOCUS6326</name>
</gene>
<comment type="subcellular location">
    <subcellularLocation>
        <location evidence="1">Cytoplasm</location>
    </subcellularLocation>
</comment>
<keyword evidence="5" id="KW-0677">Repeat</keyword>
<name>A0A498SIA2_ACAVI</name>
<dbReference type="SUPFAM" id="SSF49447">
    <property type="entry name" value="Second domain of Mu2 adaptin subunit (ap50) of ap2 adaptor"/>
    <property type="match status" value="1"/>
</dbReference>